<evidence type="ECO:0000256" key="3">
    <source>
        <dbReference type="ARBA" id="ARBA00022989"/>
    </source>
</evidence>
<reference evidence="10" key="3">
    <citation type="submission" date="2023-05" db="EMBL/GenBank/DDBJ databases">
        <authorList>
            <person name="Smith C.H."/>
        </authorList>
    </citation>
    <scope>NUCLEOTIDE SEQUENCE</scope>
    <source>
        <strain evidence="10">CHS0354</strain>
        <tissue evidence="10">Mantle</tissue>
    </source>
</reference>
<evidence type="ECO:0000256" key="4">
    <source>
        <dbReference type="ARBA" id="ARBA00023040"/>
    </source>
</evidence>
<dbReference type="GO" id="GO:0005886">
    <property type="term" value="C:plasma membrane"/>
    <property type="evidence" value="ECO:0007669"/>
    <property type="project" value="TreeGrafter"/>
</dbReference>
<feature type="transmembrane region" description="Helical" evidence="8">
    <location>
        <begin position="251"/>
        <end position="277"/>
    </location>
</feature>
<keyword evidence="3 8" id="KW-1133">Transmembrane helix</keyword>
<keyword evidence="2 8" id="KW-0812">Transmembrane</keyword>
<dbReference type="PROSITE" id="PS50262">
    <property type="entry name" value="G_PROTEIN_RECEP_F1_2"/>
    <property type="match status" value="1"/>
</dbReference>
<dbReference type="GO" id="GO:0004930">
    <property type="term" value="F:G protein-coupled receptor activity"/>
    <property type="evidence" value="ECO:0007669"/>
    <property type="project" value="UniProtKB-KW"/>
</dbReference>
<dbReference type="PRINTS" id="PR00237">
    <property type="entry name" value="GPCRRHODOPSN"/>
</dbReference>
<keyword evidence="7" id="KW-0807">Transducer</keyword>
<dbReference type="InterPro" id="IPR017452">
    <property type="entry name" value="GPCR_Rhodpsn_7TM"/>
</dbReference>
<evidence type="ECO:0000256" key="2">
    <source>
        <dbReference type="ARBA" id="ARBA00022692"/>
    </source>
</evidence>
<evidence type="ECO:0000313" key="10">
    <source>
        <dbReference type="EMBL" id="KAK3602119.1"/>
    </source>
</evidence>
<dbReference type="AlphaFoldDB" id="A0AAE0T2D0"/>
<dbReference type="Proteomes" id="UP001195483">
    <property type="component" value="Unassembled WGS sequence"/>
</dbReference>
<comment type="subcellular location">
    <subcellularLocation>
        <location evidence="1">Membrane</location>
        <topology evidence="1">Multi-pass membrane protein</topology>
    </subcellularLocation>
</comment>
<name>A0AAE0T2D0_9BIVA</name>
<evidence type="ECO:0000256" key="7">
    <source>
        <dbReference type="ARBA" id="ARBA00023224"/>
    </source>
</evidence>
<dbReference type="EMBL" id="JAEAOA010001396">
    <property type="protein sequence ID" value="KAK3602119.1"/>
    <property type="molecule type" value="Genomic_DNA"/>
</dbReference>
<dbReference type="Gene3D" id="1.20.1070.10">
    <property type="entry name" value="Rhodopsin 7-helix transmembrane proteins"/>
    <property type="match status" value="1"/>
</dbReference>
<organism evidence="10 11">
    <name type="scientific">Potamilus streckersoni</name>
    <dbReference type="NCBI Taxonomy" id="2493646"/>
    <lineage>
        <taxon>Eukaryota</taxon>
        <taxon>Metazoa</taxon>
        <taxon>Spiralia</taxon>
        <taxon>Lophotrochozoa</taxon>
        <taxon>Mollusca</taxon>
        <taxon>Bivalvia</taxon>
        <taxon>Autobranchia</taxon>
        <taxon>Heteroconchia</taxon>
        <taxon>Palaeoheterodonta</taxon>
        <taxon>Unionida</taxon>
        <taxon>Unionoidea</taxon>
        <taxon>Unionidae</taxon>
        <taxon>Ambleminae</taxon>
        <taxon>Lampsilini</taxon>
        <taxon>Potamilus</taxon>
    </lineage>
</organism>
<comment type="caution">
    <text evidence="10">The sequence shown here is derived from an EMBL/GenBank/DDBJ whole genome shotgun (WGS) entry which is preliminary data.</text>
</comment>
<gene>
    <name evidence="10" type="ORF">CHS0354_023099</name>
</gene>
<feature type="transmembrane region" description="Helical" evidence="8">
    <location>
        <begin position="78"/>
        <end position="96"/>
    </location>
</feature>
<keyword evidence="11" id="KW-1185">Reference proteome</keyword>
<sequence>MIGSTITLIKMNKTTSELYWMLRSNSSFQNPYDDPDILAATHVIDKSISPILYIFGFPGNAMSFYLWQRPRLRHSSGYYLAALALTDLLFLVNHVLFELYKVWEVNLLEHPVVCEALPIIHMAFQYLSPLLVLAFTVERYIAVCFPLRRQEFCTTKKAVIVTICLSVLALGLGCMQGYFYQYDTQLGYCHLRSEAVTGGNKSIWSIWTWVTEMLVFLFVPLCILLLNVIIIREIRRLARCNESKVVHFQTVTTTFTLLLVSFYYIITSVPVSIVYAVRYEFLPSEQTFSPDLKSKYRKFQLAKTIIEELGMTHFACKFYIFLCAEKLFRDEFMHAILRVFCSKKLHTSDYTQHTVLQTEMAEPENETGPVILVAPSDSEYGSNETTM</sequence>
<evidence type="ECO:0000256" key="8">
    <source>
        <dbReference type="SAM" id="Phobius"/>
    </source>
</evidence>
<dbReference type="InterPro" id="IPR000276">
    <property type="entry name" value="GPCR_Rhodpsn"/>
</dbReference>
<keyword evidence="4" id="KW-0297">G-protein coupled receptor</keyword>
<reference evidence="10" key="1">
    <citation type="journal article" date="2021" name="Genome Biol. Evol.">
        <title>A High-Quality Reference Genome for a Parasitic Bivalve with Doubly Uniparental Inheritance (Bivalvia: Unionida).</title>
        <authorList>
            <person name="Smith C.H."/>
        </authorList>
    </citation>
    <scope>NUCLEOTIDE SEQUENCE</scope>
    <source>
        <strain evidence="10">CHS0354</strain>
    </source>
</reference>
<dbReference type="PANTHER" id="PTHR24243">
    <property type="entry name" value="G-PROTEIN COUPLED RECEPTOR"/>
    <property type="match status" value="1"/>
</dbReference>
<evidence type="ECO:0000256" key="1">
    <source>
        <dbReference type="ARBA" id="ARBA00004141"/>
    </source>
</evidence>
<feature type="transmembrane region" description="Helical" evidence="8">
    <location>
        <begin position="206"/>
        <end position="230"/>
    </location>
</feature>
<evidence type="ECO:0000256" key="6">
    <source>
        <dbReference type="ARBA" id="ARBA00023170"/>
    </source>
</evidence>
<dbReference type="SUPFAM" id="SSF81321">
    <property type="entry name" value="Family A G protein-coupled receptor-like"/>
    <property type="match status" value="1"/>
</dbReference>
<keyword evidence="5 8" id="KW-0472">Membrane</keyword>
<protein>
    <recommendedName>
        <fullName evidence="9">G-protein coupled receptors family 1 profile domain-containing protein</fullName>
    </recommendedName>
</protein>
<dbReference type="Pfam" id="PF00001">
    <property type="entry name" value="7tm_1"/>
    <property type="match status" value="1"/>
</dbReference>
<accession>A0AAE0T2D0</accession>
<keyword evidence="6" id="KW-0675">Receptor</keyword>
<feature type="domain" description="G-protein coupled receptors family 1 profile" evidence="9">
    <location>
        <begin position="59"/>
        <end position="321"/>
    </location>
</feature>
<feature type="transmembrane region" description="Helical" evidence="8">
    <location>
        <begin position="116"/>
        <end position="137"/>
    </location>
</feature>
<proteinExistence type="predicted"/>
<evidence type="ECO:0000256" key="5">
    <source>
        <dbReference type="ARBA" id="ARBA00023136"/>
    </source>
</evidence>
<feature type="transmembrane region" description="Helical" evidence="8">
    <location>
        <begin position="158"/>
        <end position="179"/>
    </location>
</feature>
<dbReference type="PANTHER" id="PTHR24243:SF233">
    <property type="entry name" value="THYROTROPIN-RELEASING HORMONE RECEPTOR"/>
    <property type="match status" value="1"/>
</dbReference>
<evidence type="ECO:0000313" key="11">
    <source>
        <dbReference type="Proteomes" id="UP001195483"/>
    </source>
</evidence>
<evidence type="ECO:0000259" key="9">
    <source>
        <dbReference type="PROSITE" id="PS50262"/>
    </source>
</evidence>
<reference evidence="10" key="2">
    <citation type="journal article" date="2021" name="Genome Biol. Evol.">
        <title>Developing a high-quality reference genome for a parasitic bivalve with doubly uniparental inheritance (Bivalvia: Unionida).</title>
        <authorList>
            <person name="Smith C.H."/>
        </authorList>
    </citation>
    <scope>NUCLEOTIDE SEQUENCE</scope>
    <source>
        <strain evidence="10">CHS0354</strain>
        <tissue evidence="10">Mantle</tissue>
    </source>
</reference>